<dbReference type="InterPro" id="IPR033121">
    <property type="entry name" value="PEPTIDASE_A1"/>
</dbReference>
<dbReference type="SUPFAM" id="SSF50630">
    <property type="entry name" value="Acid proteases"/>
    <property type="match status" value="1"/>
</dbReference>
<dbReference type="AlphaFoldDB" id="A0AAD6MWN4"/>
<proteinExistence type="predicted"/>
<dbReference type="PROSITE" id="PS51767">
    <property type="entry name" value="PEPTIDASE_A1"/>
    <property type="match status" value="1"/>
</dbReference>
<feature type="domain" description="Peptidase A1" evidence="4">
    <location>
        <begin position="40"/>
        <end position="417"/>
    </location>
</feature>
<feature type="transmembrane region" description="Helical" evidence="2">
    <location>
        <begin position="489"/>
        <end position="510"/>
    </location>
</feature>
<reference evidence="5" key="2">
    <citation type="submission" date="2023-01" db="EMBL/GenBank/DDBJ databases">
        <authorList>
            <person name="Petersen C."/>
        </authorList>
    </citation>
    <scope>NUCLEOTIDE SEQUENCE</scope>
    <source>
        <strain evidence="5">IBT 17514</strain>
    </source>
</reference>
<feature type="signal peptide" evidence="3">
    <location>
        <begin position="1"/>
        <end position="19"/>
    </location>
</feature>
<protein>
    <recommendedName>
        <fullName evidence="4">Peptidase A1 domain-containing protein</fullName>
    </recommendedName>
</protein>
<evidence type="ECO:0000313" key="6">
    <source>
        <dbReference type="Proteomes" id="UP001215712"/>
    </source>
</evidence>
<feature type="chain" id="PRO_5042142784" description="Peptidase A1 domain-containing protein" evidence="3">
    <location>
        <begin position="20"/>
        <end position="624"/>
    </location>
</feature>
<comment type="caution">
    <text evidence="5">The sequence shown here is derived from an EMBL/GenBank/DDBJ whole genome shotgun (WGS) entry which is preliminary data.</text>
</comment>
<dbReference type="Gene3D" id="2.40.70.10">
    <property type="entry name" value="Acid Proteases"/>
    <property type="match status" value="1"/>
</dbReference>
<keyword evidence="6" id="KW-1185">Reference proteome</keyword>
<accession>A0AAD6MWN4</accession>
<feature type="region of interest" description="Disordered" evidence="1">
    <location>
        <begin position="525"/>
        <end position="603"/>
    </location>
</feature>
<keyword evidence="3" id="KW-0732">Signal</keyword>
<evidence type="ECO:0000259" key="4">
    <source>
        <dbReference type="PROSITE" id="PS51767"/>
    </source>
</evidence>
<dbReference type="Proteomes" id="UP001215712">
    <property type="component" value="Unassembled WGS sequence"/>
</dbReference>
<name>A0AAD6MWN4_9EURO</name>
<sequence>MIPSLSFALICGLSTLASGSPSLYSATWSPKAYGPDGPWQAIEAELGSNAQSVALYPGDKWASLILLDSVCSTPNITGECLANNAGTFNLGTSDTSYIPSGNSNDTSDMSWVEGSSNSYLNKFGGNLHALAAQVGDTIKVAGLTVPNISMTAVYEAYQTYSNGVRYPVEVGTFSLGGTKLDHVVDGVDYNLFEAYNWDEGFIPSYSWGMHIGSVTPPISGSLILGGYDSDRIIGNVSSQAVDSTDSLGNMKTTLNDIGLGVAQGASPWSFQSMEGLFRQDGSSGSRPTTVQFDPLRPYLYLPGDACSAIAEQLPVYFDSGLNLYFWNTSNYLFSNITKSPAYLSFTFENNGGADSASPNITIKVPFNLLRLTLQPPLVEQNTTYFPCFPSDDFTLGRAFLQAAFIGTNWHNGTGSGSWFFAQAPGPVLTGNSLQEIYVSDTNITGSSSSGSWESSWNGWWTPLDKTYGNDTDGNGGGHGGDNLTYGAKIGIGIGCGAAGALILCIIWLLVSRYLKKRKEVPTADADAAAGAGAPDQDHARELQSDDATELSGPLLSEAAGLPRYSTSERAAAVPSVSEHYAETGEAHEIEGDKPPPWSPPAGEITIMRNLHTELQSGEVAAELP</sequence>
<evidence type="ECO:0000256" key="3">
    <source>
        <dbReference type="SAM" id="SignalP"/>
    </source>
</evidence>
<keyword evidence="2" id="KW-0472">Membrane</keyword>
<gene>
    <name evidence="5" type="ORF">N7493_005590</name>
</gene>
<reference evidence="5" key="1">
    <citation type="journal article" date="2023" name="IMA Fungus">
        <title>Comparative genomic study of the Penicillium genus elucidates a diverse pangenome and 15 lateral gene transfer events.</title>
        <authorList>
            <person name="Petersen C."/>
            <person name="Sorensen T."/>
            <person name="Nielsen M.R."/>
            <person name="Sondergaard T.E."/>
            <person name="Sorensen J.L."/>
            <person name="Fitzpatrick D.A."/>
            <person name="Frisvad J.C."/>
            <person name="Nielsen K.L."/>
        </authorList>
    </citation>
    <scope>NUCLEOTIDE SEQUENCE</scope>
    <source>
        <strain evidence="5">IBT 17514</strain>
    </source>
</reference>
<dbReference type="EMBL" id="JAQJAN010000006">
    <property type="protein sequence ID" value="KAJ5727770.1"/>
    <property type="molecule type" value="Genomic_DNA"/>
</dbReference>
<keyword evidence="2" id="KW-0812">Transmembrane</keyword>
<organism evidence="5 6">
    <name type="scientific">Penicillium malachiteum</name>
    <dbReference type="NCBI Taxonomy" id="1324776"/>
    <lineage>
        <taxon>Eukaryota</taxon>
        <taxon>Fungi</taxon>
        <taxon>Dikarya</taxon>
        <taxon>Ascomycota</taxon>
        <taxon>Pezizomycotina</taxon>
        <taxon>Eurotiomycetes</taxon>
        <taxon>Eurotiomycetidae</taxon>
        <taxon>Eurotiales</taxon>
        <taxon>Aspergillaceae</taxon>
        <taxon>Penicillium</taxon>
    </lineage>
</organism>
<evidence type="ECO:0000313" key="5">
    <source>
        <dbReference type="EMBL" id="KAJ5727770.1"/>
    </source>
</evidence>
<evidence type="ECO:0000256" key="2">
    <source>
        <dbReference type="SAM" id="Phobius"/>
    </source>
</evidence>
<keyword evidence="2" id="KW-1133">Transmembrane helix</keyword>
<dbReference type="InterPro" id="IPR021109">
    <property type="entry name" value="Peptidase_aspartic_dom_sf"/>
</dbReference>
<feature type="compositionally biased region" description="Basic and acidic residues" evidence="1">
    <location>
        <begin position="579"/>
        <end position="593"/>
    </location>
</feature>
<evidence type="ECO:0000256" key="1">
    <source>
        <dbReference type="SAM" id="MobiDB-lite"/>
    </source>
</evidence>